<keyword evidence="2" id="KW-1185">Reference proteome</keyword>
<dbReference type="STRING" id="1122973.GCA_000379925_00279"/>
<evidence type="ECO:0000313" key="2">
    <source>
        <dbReference type="Proteomes" id="UP000297225"/>
    </source>
</evidence>
<gene>
    <name evidence="1" type="ORF">E4P47_09395</name>
</gene>
<comment type="caution">
    <text evidence="1">The sequence shown here is derived from an EMBL/GenBank/DDBJ whole genome shotgun (WGS) entry which is preliminary data.</text>
</comment>
<dbReference type="AlphaFoldDB" id="A0A4Y8WMH6"/>
<dbReference type="Gene3D" id="3.40.30.40">
    <property type="entry name" value="Perfringolysin"/>
    <property type="match status" value="1"/>
</dbReference>
<dbReference type="SUPFAM" id="SSF56978">
    <property type="entry name" value="Perfringolysin"/>
    <property type="match status" value="1"/>
</dbReference>
<dbReference type="InterPro" id="IPR036359">
    <property type="entry name" value="Thiol_cytolysin_sf"/>
</dbReference>
<evidence type="ECO:0000313" key="1">
    <source>
        <dbReference type="EMBL" id="TFH93998.1"/>
    </source>
</evidence>
<sequence length="329" mass="36842">MSSITEVKSAWDEIDRFNLDSSSELSLDDISSNVSEMRAGERAEFLTGSTTVYPTQNILADKYILHGAWHEVYPKKNPHYLIFFFSPEPYIVEVKTPKGKVSYAQAFREAMQSNEFTASSKRNTKSTAEASFKEVKTYSDISSAFGGNLSIATSFSGQASYSANSKKYKSILLARLKVGNFKVETEVDGKITNDQVKDKSQAYVSSMTYGKVAYLIIYSNYNFNQVKSSIQLAISTKIVKGEANFSKELTKILSESESYVWIKGDNSDESFWGTTPTFINKMFTAIFDRTNVGVPVFFELKYVNTNVLVDVKDFVQSGTRSTGNEGRTR</sequence>
<dbReference type="Proteomes" id="UP000297225">
    <property type="component" value="Unassembled WGS sequence"/>
</dbReference>
<organism evidence="1 2">
    <name type="scientific">Porphyromonas levii</name>
    <dbReference type="NCBI Taxonomy" id="28114"/>
    <lineage>
        <taxon>Bacteria</taxon>
        <taxon>Pseudomonadati</taxon>
        <taxon>Bacteroidota</taxon>
        <taxon>Bacteroidia</taxon>
        <taxon>Bacteroidales</taxon>
        <taxon>Porphyromonadaceae</taxon>
        <taxon>Porphyromonas</taxon>
    </lineage>
</organism>
<dbReference type="GO" id="GO:0015485">
    <property type="term" value="F:cholesterol binding"/>
    <property type="evidence" value="ECO:0007669"/>
    <property type="project" value="InterPro"/>
</dbReference>
<proteinExistence type="predicted"/>
<name>A0A4Y8WMH6_9PORP</name>
<reference evidence="1 2" key="1">
    <citation type="submission" date="2019-03" db="EMBL/GenBank/DDBJ databases">
        <title>Porphyromonas levii Isolated from the Uterus of Dairy Cows.</title>
        <authorList>
            <person name="Francis A.M."/>
        </authorList>
    </citation>
    <scope>NUCLEOTIDE SEQUENCE [LARGE SCALE GENOMIC DNA]</scope>
    <source>
        <strain evidence="1 2">AF5678</strain>
    </source>
</reference>
<dbReference type="EMBL" id="SPNC01000224">
    <property type="protein sequence ID" value="TFH93998.1"/>
    <property type="molecule type" value="Genomic_DNA"/>
</dbReference>
<protein>
    <submittedName>
        <fullName evidence="1">Uncharacterized protein</fullName>
    </submittedName>
</protein>
<accession>A0A4Y8WMH6</accession>